<comment type="caution">
    <text evidence="1">The sequence shown here is derived from an EMBL/GenBank/DDBJ whole genome shotgun (WGS) entry which is preliminary data.</text>
</comment>
<proteinExistence type="predicted"/>
<accession>A0AAP0Q116</accession>
<organism evidence="1 2">
    <name type="scientific">Stephania yunnanensis</name>
    <dbReference type="NCBI Taxonomy" id="152371"/>
    <lineage>
        <taxon>Eukaryota</taxon>
        <taxon>Viridiplantae</taxon>
        <taxon>Streptophyta</taxon>
        <taxon>Embryophyta</taxon>
        <taxon>Tracheophyta</taxon>
        <taxon>Spermatophyta</taxon>
        <taxon>Magnoliopsida</taxon>
        <taxon>Ranunculales</taxon>
        <taxon>Menispermaceae</taxon>
        <taxon>Menispermoideae</taxon>
        <taxon>Cissampelideae</taxon>
        <taxon>Stephania</taxon>
    </lineage>
</organism>
<dbReference type="AlphaFoldDB" id="A0AAP0Q116"/>
<protein>
    <submittedName>
        <fullName evidence="1">Uncharacterized protein</fullName>
    </submittedName>
</protein>
<dbReference type="EMBL" id="JBBNAF010000003">
    <property type="protein sequence ID" value="KAK9159776.1"/>
    <property type="molecule type" value="Genomic_DNA"/>
</dbReference>
<name>A0AAP0Q116_9MAGN</name>
<dbReference type="Proteomes" id="UP001420932">
    <property type="component" value="Unassembled WGS sequence"/>
</dbReference>
<evidence type="ECO:0000313" key="1">
    <source>
        <dbReference type="EMBL" id="KAK9159776.1"/>
    </source>
</evidence>
<reference evidence="1 2" key="1">
    <citation type="submission" date="2024-01" db="EMBL/GenBank/DDBJ databases">
        <title>Genome assemblies of Stephania.</title>
        <authorList>
            <person name="Yang L."/>
        </authorList>
    </citation>
    <scope>NUCLEOTIDE SEQUENCE [LARGE SCALE GENOMIC DNA]</scope>
    <source>
        <strain evidence="1">YNDBR</strain>
        <tissue evidence="1">Leaf</tissue>
    </source>
</reference>
<evidence type="ECO:0000313" key="2">
    <source>
        <dbReference type="Proteomes" id="UP001420932"/>
    </source>
</evidence>
<gene>
    <name evidence="1" type="ORF">Syun_006117</name>
</gene>
<keyword evidence="2" id="KW-1185">Reference proteome</keyword>
<sequence length="90" mass="10105">MDSARADGIEKEMILSRITNVRHDNLYPFEKVLLPICCTSSRTAVELGGSRRNLTKWFKGFLLLASIHFFMSSAQTRIILSGNPSTTLET</sequence>